<dbReference type="SUPFAM" id="SSF47113">
    <property type="entry name" value="Histone-fold"/>
    <property type="match status" value="1"/>
</dbReference>
<evidence type="ECO:0000313" key="8">
    <source>
        <dbReference type="Proteomes" id="UP001161247"/>
    </source>
</evidence>
<evidence type="ECO:0000256" key="2">
    <source>
        <dbReference type="ARBA" id="ARBA00023015"/>
    </source>
</evidence>
<comment type="similarity">
    <text evidence="1">Belongs to the NFYB/HAP3 subunit family.</text>
</comment>
<dbReference type="PANTHER" id="PTHR11064:SF9">
    <property type="entry name" value="NUCLEAR TRANSCRIPTION FACTOR Y SUBUNIT BETA"/>
    <property type="match status" value="1"/>
</dbReference>
<feature type="compositionally biased region" description="Polar residues" evidence="5">
    <location>
        <begin position="233"/>
        <end position="256"/>
    </location>
</feature>
<feature type="region of interest" description="Disordered" evidence="5">
    <location>
        <begin position="233"/>
        <end position="270"/>
    </location>
</feature>
<evidence type="ECO:0000256" key="4">
    <source>
        <dbReference type="ARBA" id="ARBA00023163"/>
    </source>
</evidence>
<evidence type="ECO:0000256" key="1">
    <source>
        <dbReference type="ARBA" id="ARBA00009053"/>
    </source>
</evidence>
<feature type="region of interest" description="Disordered" evidence="5">
    <location>
        <begin position="1"/>
        <end position="20"/>
    </location>
</feature>
<accession>A0AAV1CD83</accession>
<protein>
    <submittedName>
        <fullName evidence="7">OLC1v1028910C1</fullName>
    </submittedName>
</protein>
<dbReference type="AlphaFoldDB" id="A0AAV1CD83"/>
<evidence type="ECO:0000256" key="5">
    <source>
        <dbReference type="SAM" id="MobiDB-lite"/>
    </source>
</evidence>
<dbReference type="CDD" id="cd22907">
    <property type="entry name" value="HFD_NFYB"/>
    <property type="match status" value="1"/>
</dbReference>
<dbReference type="InterPro" id="IPR027113">
    <property type="entry name" value="Transc_fact_NFYB/HAP3"/>
</dbReference>
<dbReference type="Gene3D" id="1.10.20.10">
    <property type="entry name" value="Histone, subunit A"/>
    <property type="match status" value="1"/>
</dbReference>
<organism evidence="7 8">
    <name type="scientific">Oldenlandia corymbosa var. corymbosa</name>
    <dbReference type="NCBI Taxonomy" id="529605"/>
    <lineage>
        <taxon>Eukaryota</taxon>
        <taxon>Viridiplantae</taxon>
        <taxon>Streptophyta</taxon>
        <taxon>Embryophyta</taxon>
        <taxon>Tracheophyta</taxon>
        <taxon>Spermatophyta</taxon>
        <taxon>Magnoliopsida</taxon>
        <taxon>eudicotyledons</taxon>
        <taxon>Gunneridae</taxon>
        <taxon>Pentapetalae</taxon>
        <taxon>asterids</taxon>
        <taxon>lamiids</taxon>
        <taxon>Gentianales</taxon>
        <taxon>Rubiaceae</taxon>
        <taxon>Rubioideae</taxon>
        <taxon>Spermacoceae</taxon>
        <taxon>Hedyotis-Oldenlandia complex</taxon>
        <taxon>Oldenlandia</taxon>
    </lineage>
</organism>
<reference evidence="7" key="1">
    <citation type="submission" date="2023-03" db="EMBL/GenBank/DDBJ databases">
        <authorList>
            <person name="Julca I."/>
        </authorList>
    </citation>
    <scope>NUCLEOTIDE SEQUENCE</scope>
</reference>
<dbReference type="GO" id="GO:0001228">
    <property type="term" value="F:DNA-binding transcription activator activity, RNA polymerase II-specific"/>
    <property type="evidence" value="ECO:0007669"/>
    <property type="project" value="InterPro"/>
</dbReference>
<dbReference type="Proteomes" id="UP001161247">
    <property type="component" value="Chromosome 2"/>
</dbReference>
<gene>
    <name evidence="7" type="ORF">OLC1_LOCUS4829</name>
</gene>
<evidence type="ECO:0000313" key="7">
    <source>
        <dbReference type="EMBL" id="CAI9093412.1"/>
    </source>
</evidence>
<dbReference type="GO" id="GO:0016602">
    <property type="term" value="C:CCAAT-binding factor complex"/>
    <property type="evidence" value="ECO:0007669"/>
    <property type="project" value="InterPro"/>
</dbReference>
<dbReference type="InterPro" id="IPR009072">
    <property type="entry name" value="Histone-fold"/>
</dbReference>
<sequence length="270" mass="29980">MKRGDRTANQAVGNNRRRRNAGVVIHEPDQNIIANNIANIPDDVIPNIVDNDGNNNNNNGGGNIAYQRDPGHLMPVANISRIMQKILPSHAKISNDSKEFIQACTSEFIRFITAEAKERSRRDCRKTISAEDVLYSLHHQGFHNYVDPLTLYLNKYRQSETARTVMRGNPSVRRTTDFSTIVQQSTAAPPLPPPLPQHVPPPYMPNMIPAASSYENYLQHGLYGQVPTSSYHYHDSGASSSDTTHGQEKSSMNSSLAPFHSFSRGSDPSS</sequence>
<name>A0AAV1CD83_OLDCO</name>
<dbReference type="GO" id="GO:0000978">
    <property type="term" value="F:RNA polymerase II cis-regulatory region sequence-specific DNA binding"/>
    <property type="evidence" value="ECO:0007669"/>
    <property type="project" value="TreeGrafter"/>
</dbReference>
<dbReference type="InterPro" id="IPR003958">
    <property type="entry name" value="CBFA_NFYB_domain"/>
</dbReference>
<keyword evidence="8" id="KW-1185">Reference proteome</keyword>
<dbReference type="GO" id="GO:0046982">
    <property type="term" value="F:protein heterodimerization activity"/>
    <property type="evidence" value="ECO:0007669"/>
    <property type="project" value="InterPro"/>
</dbReference>
<keyword evidence="2" id="KW-0805">Transcription regulation</keyword>
<keyword evidence="3" id="KW-0238">DNA-binding</keyword>
<proteinExistence type="inferred from homology"/>
<dbReference type="EMBL" id="OX459119">
    <property type="protein sequence ID" value="CAI9093412.1"/>
    <property type="molecule type" value="Genomic_DNA"/>
</dbReference>
<evidence type="ECO:0000259" key="6">
    <source>
        <dbReference type="Pfam" id="PF00808"/>
    </source>
</evidence>
<dbReference type="PANTHER" id="PTHR11064">
    <property type="entry name" value="CCAAT-BINDING TRANSCRIPTION FACTOR-RELATED"/>
    <property type="match status" value="1"/>
</dbReference>
<evidence type="ECO:0000256" key="3">
    <source>
        <dbReference type="ARBA" id="ARBA00023125"/>
    </source>
</evidence>
<dbReference type="Pfam" id="PF00808">
    <property type="entry name" value="CBFD_NFYB_HMF"/>
    <property type="match status" value="1"/>
</dbReference>
<feature type="domain" description="Transcription factor CBF/NF-Y/archaeal histone" evidence="6">
    <location>
        <begin position="74"/>
        <end position="135"/>
    </location>
</feature>
<keyword evidence="4" id="KW-0804">Transcription</keyword>
<dbReference type="PRINTS" id="PR00615">
    <property type="entry name" value="CCAATSUBUNTA"/>
</dbReference>